<protein>
    <recommendedName>
        <fullName evidence="1">Putative restriction endonuclease domain-containing protein</fullName>
    </recommendedName>
</protein>
<reference evidence="2 3" key="1">
    <citation type="submission" date="2018-02" db="EMBL/GenBank/DDBJ databases">
        <authorList>
            <person name="Cohen D.B."/>
            <person name="Kent A.D."/>
        </authorList>
    </citation>
    <scope>NUCLEOTIDE SEQUENCE [LARGE SCALE GENOMIC DNA]</scope>
    <source>
        <strain evidence="2 3">ULC007</strain>
    </source>
</reference>
<dbReference type="InterPro" id="IPR011335">
    <property type="entry name" value="Restrct_endonuc-II-like"/>
</dbReference>
<reference evidence="2 3" key="2">
    <citation type="submission" date="2018-03" db="EMBL/GenBank/DDBJ databases">
        <title>The ancient ancestry and fast evolution of plastids.</title>
        <authorList>
            <person name="Moore K.R."/>
            <person name="Magnabosco C."/>
            <person name="Momper L."/>
            <person name="Gold D.A."/>
            <person name="Bosak T."/>
            <person name="Fournier G.P."/>
        </authorList>
    </citation>
    <scope>NUCLEOTIDE SEQUENCE [LARGE SCALE GENOMIC DNA]</scope>
    <source>
        <strain evidence="2 3">ULC007</strain>
    </source>
</reference>
<dbReference type="RefSeq" id="WP_073075193.1">
    <property type="nucleotide sequence ID" value="NZ_MPPI01000065.1"/>
</dbReference>
<dbReference type="PANTHER" id="PTHR47152:SF4">
    <property type="entry name" value="SLR0445 PROTEIN"/>
    <property type="match status" value="1"/>
</dbReference>
<dbReference type="AlphaFoldDB" id="A0A2T1D402"/>
<dbReference type="SUPFAM" id="SSF52980">
    <property type="entry name" value="Restriction endonuclease-like"/>
    <property type="match status" value="1"/>
</dbReference>
<gene>
    <name evidence="2" type="ORF">C7B65_25120</name>
</gene>
<evidence type="ECO:0000259" key="1">
    <source>
        <dbReference type="Pfam" id="PF05685"/>
    </source>
</evidence>
<dbReference type="STRING" id="1920490.GCA_001895925_03270"/>
<accession>A0A2T1D402</accession>
<organism evidence="2 3">
    <name type="scientific">Phormidesmis priestleyi ULC007</name>
    <dbReference type="NCBI Taxonomy" id="1920490"/>
    <lineage>
        <taxon>Bacteria</taxon>
        <taxon>Bacillati</taxon>
        <taxon>Cyanobacteriota</taxon>
        <taxon>Cyanophyceae</taxon>
        <taxon>Leptolyngbyales</taxon>
        <taxon>Leptolyngbyaceae</taxon>
        <taxon>Phormidesmis</taxon>
    </lineage>
</organism>
<dbReference type="OrthoDB" id="510891at2"/>
<feature type="domain" description="Putative restriction endonuclease" evidence="1">
    <location>
        <begin position="33"/>
        <end position="165"/>
    </location>
</feature>
<dbReference type="InterPro" id="IPR008538">
    <property type="entry name" value="Uma2"/>
</dbReference>
<proteinExistence type="predicted"/>
<dbReference type="EMBL" id="PVWG01000068">
    <property type="protein sequence ID" value="PSB15144.1"/>
    <property type="molecule type" value="Genomic_DNA"/>
</dbReference>
<dbReference type="CDD" id="cd06260">
    <property type="entry name" value="DUF820-like"/>
    <property type="match status" value="1"/>
</dbReference>
<name>A0A2T1D402_9CYAN</name>
<comment type="caution">
    <text evidence="2">The sequence shown here is derived from an EMBL/GenBank/DDBJ whole genome shotgun (WGS) entry which is preliminary data.</text>
</comment>
<dbReference type="PANTHER" id="PTHR47152">
    <property type="entry name" value="SLR2084 PROTEIN-RELATED"/>
    <property type="match status" value="1"/>
</dbReference>
<evidence type="ECO:0000313" key="2">
    <source>
        <dbReference type="EMBL" id="PSB15144.1"/>
    </source>
</evidence>
<keyword evidence="3" id="KW-1185">Reference proteome</keyword>
<evidence type="ECO:0000313" key="3">
    <source>
        <dbReference type="Proteomes" id="UP000238634"/>
    </source>
</evidence>
<dbReference type="Proteomes" id="UP000238634">
    <property type="component" value="Unassembled WGS sequence"/>
</dbReference>
<sequence length="196" mass="22092">MTQTLTKSTDQRIVLEGTWEHFKHLQKGYEGISRAKLTYYNGTIEIFMPGEDHATFTHVIGYLISTFLIDRGIAFKPTGDKTQEREGEVSAQADQSYWIGQQKPIPDLAIEVVFTSGNAAKLSKYGALGVSEVWFWEDGTLALYHLRDDGYQRINRSELPGLEALDLDLLKRCILVGETDLGRAVQMLRSQEGNHP</sequence>
<dbReference type="Pfam" id="PF05685">
    <property type="entry name" value="Uma2"/>
    <property type="match status" value="1"/>
</dbReference>